<evidence type="ECO:0000256" key="1">
    <source>
        <dbReference type="SAM" id="MobiDB-lite"/>
    </source>
</evidence>
<dbReference type="EMBL" id="LWSA01000070">
    <property type="protein sequence ID" value="OCX74375.1"/>
    <property type="molecule type" value="Genomic_DNA"/>
</dbReference>
<dbReference type="Proteomes" id="UP000095008">
    <property type="component" value="Unassembled WGS sequence"/>
</dbReference>
<comment type="caution">
    <text evidence="4">The sequence shown here is derived from an EMBL/GenBank/DDBJ whole genome shotgun (WGS) entry which is preliminary data.</text>
</comment>
<dbReference type="Proteomes" id="UP000094893">
    <property type="component" value="Unassembled WGS sequence"/>
</dbReference>
<evidence type="ECO:0000313" key="4">
    <source>
        <dbReference type="EMBL" id="OCX74375.1"/>
    </source>
</evidence>
<proteinExistence type="predicted"/>
<feature type="transmembrane region" description="Helical" evidence="2">
    <location>
        <begin position="21"/>
        <end position="39"/>
    </location>
</feature>
<reference evidence="4 5" key="1">
    <citation type="journal article" date="2016" name="Int. J. Mol. Sci.">
        <title>Comparative genomics of the extreme acidophile Acidithiobacillus thiooxidans reveals intraspecific divergence and niche adaptation.</title>
        <authorList>
            <person name="Zhang X."/>
            <person name="Feng X."/>
            <person name="Tao J."/>
            <person name="Ma L."/>
            <person name="Xiao Y."/>
            <person name="Liang Y."/>
            <person name="Liu X."/>
            <person name="Yin H."/>
        </authorList>
    </citation>
    <scope>NUCLEOTIDE SEQUENCE [LARGE SCALE GENOMIC DNA]</scope>
    <source>
        <strain evidence="4 5">A02</strain>
        <strain evidence="3">DXS-W</strain>
    </source>
</reference>
<dbReference type="RefSeq" id="WP_024895250.1">
    <property type="nucleotide sequence ID" value="NZ_JAAOMO010000022.1"/>
</dbReference>
<dbReference type="AlphaFoldDB" id="A0A1C2IEF1"/>
<sequence length="88" mass="9755">MRTIHAKSSQKPMQSLGSRPLSFIWVMIPALLLAGWLGHQSSRYAPDHWNLLQGIGVIHSIGDCMVQDRAGQPAKGQKPHPLQDDIYA</sequence>
<keyword evidence="2" id="KW-1133">Transmembrane helix</keyword>
<evidence type="ECO:0000313" key="5">
    <source>
        <dbReference type="Proteomes" id="UP000094893"/>
    </source>
</evidence>
<accession>A0A1C2IEF1</accession>
<feature type="region of interest" description="Disordered" evidence="1">
    <location>
        <begin position="69"/>
        <end position="88"/>
    </location>
</feature>
<evidence type="ECO:0000256" key="2">
    <source>
        <dbReference type="SAM" id="Phobius"/>
    </source>
</evidence>
<keyword evidence="2" id="KW-0472">Membrane</keyword>
<dbReference type="STRING" id="930.GCA_002079865_04214"/>
<keyword evidence="2" id="KW-0812">Transmembrane</keyword>
<dbReference type="EMBL" id="LWRY01000067">
    <property type="protein sequence ID" value="OCX73717.1"/>
    <property type="molecule type" value="Genomic_DNA"/>
</dbReference>
<organism evidence="4 5">
    <name type="scientific">Acidithiobacillus thiooxidans</name>
    <name type="common">Thiobacillus thiooxidans</name>
    <dbReference type="NCBI Taxonomy" id="930"/>
    <lineage>
        <taxon>Bacteria</taxon>
        <taxon>Pseudomonadati</taxon>
        <taxon>Pseudomonadota</taxon>
        <taxon>Acidithiobacillia</taxon>
        <taxon>Acidithiobacillales</taxon>
        <taxon>Acidithiobacillaceae</taxon>
        <taxon>Acidithiobacillus</taxon>
    </lineage>
</organism>
<protein>
    <submittedName>
        <fullName evidence="4">Uncharacterized protein</fullName>
    </submittedName>
</protein>
<gene>
    <name evidence="3" type="ORF">A6M23_07705</name>
    <name evidence="4" type="ORF">A6P07_05665</name>
</gene>
<name>A0A1C2IEF1_ACITH</name>
<keyword evidence="6" id="KW-1185">Reference proteome</keyword>
<evidence type="ECO:0000313" key="6">
    <source>
        <dbReference type="Proteomes" id="UP000095008"/>
    </source>
</evidence>
<evidence type="ECO:0000313" key="3">
    <source>
        <dbReference type="EMBL" id="OCX73717.1"/>
    </source>
</evidence>